<dbReference type="HOGENOM" id="CLU_097848_0_0_10"/>
<dbReference type="eggNOG" id="COG5340">
    <property type="taxonomic scope" value="Bacteria"/>
</dbReference>
<dbReference type="KEGG" id="sli:Slin_1961"/>
<dbReference type="EMBL" id="CP001769">
    <property type="protein sequence ID" value="ADB38006.1"/>
    <property type="molecule type" value="Genomic_DNA"/>
</dbReference>
<proteinExistence type="predicted"/>
<dbReference type="AlphaFoldDB" id="D2QCK1"/>
<name>D2QCK1_SPILD</name>
<reference evidence="1 2" key="1">
    <citation type="journal article" date="2010" name="Stand. Genomic Sci.">
        <title>Complete genome sequence of Spirosoma linguale type strain (1).</title>
        <authorList>
            <person name="Lail K."/>
            <person name="Sikorski J."/>
            <person name="Saunders E."/>
            <person name="Lapidus A."/>
            <person name="Glavina Del Rio T."/>
            <person name="Copeland A."/>
            <person name="Tice H."/>
            <person name="Cheng J.-F."/>
            <person name="Lucas S."/>
            <person name="Nolan M."/>
            <person name="Bruce D."/>
            <person name="Goodwin L."/>
            <person name="Pitluck S."/>
            <person name="Ivanova N."/>
            <person name="Mavromatis K."/>
            <person name="Ovchinnikova G."/>
            <person name="Pati A."/>
            <person name="Chen A."/>
            <person name="Palaniappan K."/>
            <person name="Land M."/>
            <person name="Hauser L."/>
            <person name="Chang Y.-J."/>
            <person name="Jeffries C.D."/>
            <person name="Chain P."/>
            <person name="Brettin T."/>
            <person name="Detter J.C."/>
            <person name="Schuetze A."/>
            <person name="Rohde M."/>
            <person name="Tindall B.J."/>
            <person name="Goeker M."/>
            <person name="Bristow J."/>
            <person name="Eisen J.A."/>
            <person name="Markowitz V."/>
            <person name="Hugenholtz P."/>
            <person name="Kyrpides N.C."/>
            <person name="Klenk H.-P."/>
            <person name="Chen F."/>
        </authorList>
    </citation>
    <scope>NUCLEOTIDE SEQUENCE [LARGE SCALE GENOMIC DNA]</scope>
    <source>
        <strain evidence="2">ATCC 33905 / DSM 74 / LMG 10896 / Claus 1</strain>
    </source>
</reference>
<protein>
    <recommendedName>
        <fullName evidence="3">AbiEi antitoxin C-terminal domain-containing protein</fullName>
    </recommendedName>
</protein>
<sequence>MPPTLLSSFFTNKLDNCRFIVYYCLMKTTEYLTSTIDKLPKGYVFTFSNFNIQPDQTEAVIKALNRMVQTGQLAKLSKGRYYKPENTPFGPLLPDIREVVKDLLEDNGKIIGYLTGYSIYNQLGLTTQVSNTIQIGKNDIRPTFKRERYTISFIRQKNTITKETVPLLQLLDTMRYIKKIPDTDLQTSTKRLLDILKDLAEDEQKTLVRLSLKYPPATRALLGAMLDKLGKEIFTSALSKSLNPITTYKLPGIGNILRTATNWHIV</sequence>
<evidence type="ECO:0000313" key="1">
    <source>
        <dbReference type="EMBL" id="ADB38006.1"/>
    </source>
</evidence>
<dbReference type="InterPro" id="IPR045738">
    <property type="entry name" value="DUF6088"/>
</dbReference>
<organism evidence="1 2">
    <name type="scientific">Spirosoma linguale (strain ATCC 33905 / DSM 74 / LMG 10896 / Claus 1)</name>
    <dbReference type="NCBI Taxonomy" id="504472"/>
    <lineage>
        <taxon>Bacteria</taxon>
        <taxon>Pseudomonadati</taxon>
        <taxon>Bacteroidota</taxon>
        <taxon>Cytophagia</taxon>
        <taxon>Cytophagales</taxon>
        <taxon>Cytophagaceae</taxon>
        <taxon>Spirosoma</taxon>
    </lineage>
</organism>
<dbReference type="STRING" id="504472.Slin_1961"/>
<accession>D2QCK1</accession>
<evidence type="ECO:0000313" key="2">
    <source>
        <dbReference type="Proteomes" id="UP000002028"/>
    </source>
</evidence>
<keyword evidence="2" id="KW-1185">Reference proteome</keyword>
<dbReference type="Pfam" id="PF19570">
    <property type="entry name" value="DUF6088"/>
    <property type="match status" value="1"/>
</dbReference>
<gene>
    <name evidence="1" type="ordered locus">Slin_1961</name>
</gene>
<dbReference type="Proteomes" id="UP000002028">
    <property type="component" value="Chromosome"/>
</dbReference>
<evidence type="ECO:0008006" key="3">
    <source>
        <dbReference type="Google" id="ProtNLM"/>
    </source>
</evidence>